<dbReference type="CDD" id="cd01184">
    <property type="entry name" value="INT_C_like_1"/>
    <property type="match status" value="1"/>
</dbReference>
<dbReference type="Pfam" id="PF20172">
    <property type="entry name" value="DUF6538"/>
    <property type="match status" value="1"/>
</dbReference>
<dbReference type="EMBL" id="FLUO01000001">
    <property type="protein sequence ID" value="SBW05075.1"/>
    <property type="molecule type" value="Genomic_DNA"/>
</dbReference>
<accession>A0A212K0N8</accession>
<dbReference type="SUPFAM" id="SSF56349">
    <property type="entry name" value="DNA breaking-rejoining enzymes"/>
    <property type="match status" value="1"/>
</dbReference>
<dbReference type="InterPro" id="IPR013762">
    <property type="entry name" value="Integrase-like_cat_sf"/>
</dbReference>
<sequence length="575" mass="64150">MAFQRLSHLVRRGDVFAFRMAVPRSLWARCGLREIKGSLKTGDPFTARMRCRTLSDVFERLIRELPAMPDLTPDVVKSLIRSYFERCLSTAEEVAYLAPQDQSVDLVFEAGETLAESEQLRKLLVAHDYDPVTRNAANEVLAQVGASRKTVGLEQFDKVCNGVLRARIETRRILAAKLRGDYAQAVSADPLFIGIEATEMPPLPGDVPAEERSLGSVANRYCAMKKDKEWVGKTYLDHRRVLNLVIELVGEKRPVATLALDDVRLVRDSLMELPSNYMKSKAMQGVPLKEILASKAKGETISLKTQDKYFSMFRTFLKWCVAEGYLAAMPGPGLKISGVSKLDAKDARYPFSGEQLQKLFTSPLFTGCKSAGRRSEPGDQVIRDGKFWIPIIGLYSGMRLGEIVQLLATDIKEHGEIPYFDVCRGEGKTIKTESSLRCVPVHPVLIDLGFLAHVDRQRKKGPNGRVFPDINPGKDGYFSAAFSKWFARYAEDVGVKTAKTTFHSFRHNFKDALDYAEVSEATSKALMGHSQEGVHDKTYGKPKNLPLLAKSLSKIEYPIDLDLLREGKGASWSCS</sequence>
<dbReference type="InterPro" id="IPR046668">
    <property type="entry name" value="DUF6538"/>
</dbReference>
<organism evidence="6">
    <name type="scientific">uncultured Alphaproteobacteria bacterium</name>
    <dbReference type="NCBI Taxonomy" id="91750"/>
    <lineage>
        <taxon>Bacteria</taxon>
        <taxon>Pseudomonadati</taxon>
        <taxon>Pseudomonadota</taxon>
        <taxon>Alphaproteobacteria</taxon>
        <taxon>environmental samples</taxon>
    </lineage>
</organism>
<dbReference type="GO" id="GO:0006310">
    <property type="term" value="P:DNA recombination"/>
    <property type="evidence" value="ECO:0007669"/>
    <property type="project" value="UniProtKB-KW"/>
</dbReference>
<dbReference type="AlphaFoldDB" id="A0A212K0N8"/>
<proteinExistence type="inferred from homology"/>
<keyword evidence="4" id="KW-0233">DNA recombination</keyword>
<dbReference type="InterPro" id="IPR002104">
    <property type="entry name" value="Integrase_catalytic"/>
</dbReference>
<dbReference type="PANTHER" id="PTHR30349:SF41">
    <property type="entry name" value="INTEGRASE_RECOMBINASE PROTEIN MJ0367-RELATED"/>
    <property type="match status" value="1"/>
</dbReference>
<reference evidence="6" key="1">
    <citation type="submission" date="2016-04" db="EMBL/GenBank/DDBJ databases">
        <authorList>
            <person name="Evans L.H."/>
            <person name="Alamgir A."/>
            <person name="Owens N."/>
            <person name="Weber N.D."/>
            <person name="Virtaneva K."/>
            <person name="Barbian K."/>
            <person name="Babar A."/>
            <person name="Rosenke K."/>
        </authorList>
    </citation>
    <scope>NUCLEOTIDE SEQUENCE</scope>
    <source>
        <strain evidence="6">86</strain>
    </source>
</reference>
<dbReference type="GO" id="GO:0003677">
    <property type="term" value="F:DNA binding"/>
    <property type="evidence" value="ECO:0007669"/>
    <property type="project" value="UniProtKB-KW"/>
</dbReference>
<evidence type="ECO:0000256" key="2">
    <source>
        <dbReference type="ARBA" id="ARBA00022908"/>
    </source>
</evidence>
<keyword evidence="3" id="KW-0238">DNA-binding</keyword>
<feature type="domain" description="Tyr recombinase" evidence="5">
    <location>
        <begin position="346"/>
        <end position="553"/>
    </location>
</feature>
<dbReference type="GO" id="GO:0015074">
    <property type="term" value="P:DNA integration"/>
    <property type="evidence" value="ECO:0007669"/>
    <property type="project" value="UniProtKB-KW"/>
</dbReference>
<name>A0A212K0N8_9PROT</name>
<evidence type="ECO:0000256" key="4">
    <source>
        <dbReference type="ARBA" id="ARBA00023172"/>
    </source>
</evidence>
<dbReference type="Gene3D" id="1.10.443.10">
    <property type="entry name" value="Intergrase catalytic core"/>
    <property type="match status" value="1"/>
</dbReference>
<evidence type="ECO:0000313" key="6">
    <source>
        <dbReference type="EMBL" id="SBW05075.1"/>
    </source>
</evidence>
<dbReference type="PROSITE" id="PS51898">
    <property type="entry name" value="TYR_RECOMBINASE"/>
    <property type="match status" value="1"/>
</dbReference>
<gene>
    <name evidence="6" type="ORF">KL86APRO_11936</name>
</gene>
<evidence type="ECO:0000256" key="3">
    <source>
        <dbReference type="ARBA" id="ARBA00023125"/>
    </source>
</evidence>
<dbReference type="PANTHER" id="PTHR30349">
    <property type="entry name" value="PHAGE INTEGRASE-RELATED"/>
    <property type="match status" value="1"/>
</dbReference>
<dbReference type="InterPro" id="IPR050090">
    <property type="entry name" value="Tyrosine_recombinase_XerCD"/>
</dbReference>
<evidence type="ECO:0000259" key="5">
    <source>
        <dbReference type="PROSITE" id="PS51898"/>
    </source>
</evidence>
<dbReference type="InterPro" id="IPR011010">
    <property type="entry name" value="DNA_brk_join_enz"/>
</dbReference>
<protein>
    <submittedName>
        <fullName evidence="6">Putative integrase/resolvase recombinase protein</fullName>
    </submittedName>
</protein>
<keyword evidence="2" id="KW-0229">DNA integration</keyword>
<comment type="similarity">
    <text evidence="1">Belongs to the 'phage' integrase family.</text>
</comment>
<evidence type="ECO:0000256" key="1">
    <source>
        <dbReference type="ARBA" id="ARBA00008857"/>
    </source>
</evidence>